<dbReference type="Proteomes" id="UP000829720">
    <property type="component" value="Unassembled WGS sequence"/>
</dbReference>
<comment type="caution">
    <text evidence="3">The sequence shown here is derived from an EMBL/GenBank/DDBJ whole genome shotgun (WGS) entry which is preliminary data.</text>
</comment>
<protein>
    <recommendedName>
        <fullName evidence="5">NADH dehydrogenase subunit 6</fullName>
    </recommendedName>
</protein>
<dbReference type="EMBL" id="JAERUA010000004">
    <property type="protein sequence ID" value="KAI1901012.1"/>
    <property type="molecule type" value="Genomic_DNA"/>
</dbReference>
<gene>
    <name evidence="3" type="ORF">AGOR_G00055760</name>
</gene>
<sequence length="72" mass="8478">MFTIMYHSQACVILYVFLVCSFVNGQQESKWNDRPFVVLQNQNLVLFVSVLSVLVFMMIIMAVCVYKPLRRR</sequence>
<keyword evidence="1" id="KW-1133">Transmembrane helix</keyword>
<feature type="chain" id="PRO_5035750489" description="NADH dehydrogenase subunit 6" evidence="2">
    <location>
        <begin position="26"/>
        <end position="72"/>
    </location>
</feature>
<evidence type="ECO:0000313" key="3">
    <source>
        <dbReference type="EMBL" id="KAI1901012.1"/>
    </source>
</evidence>
<proteinExistence type="predicted"/>
<dbReference type="OrthoDB" id="8887570at2759"/>
<keyword evidence="2" id="KW-0732">Signal</keyword>
<evidence type="ECO:0000256" key="1">
    <source>
        <dbReference type="SAM" id="Phobius"/>
    </source>
</evidence>
<feature type="signal peptide" evidence="2">
    <location>
        <begin position="1"/>
        <end position="25"/>
    </location>
</feature>
<dbReference type="AlphaFoldDB" id="A0A8T3DVQ5"/>
<keyword evidence="1" id="KW-0812">Transmembrane</keyword>
<name>A0A8T3DVQ5_9TELE</name>
<evidence type="ECO:0000256" key="2">
    <source>
        <dbReference type="SAM" id="SignalP"/>
    </source>
</evidence>
<reference evidence="3" key="1">
    <citation type="submission" date="2021-01" db="EMBL/GenBank/DDBJ databases">
        <authorList>
            <person name="Zahm M."/>
            <person name="Roques C."/>
            <person name="Cabau C."/>
            <person name="Klopp C."/>
            <person name="Donnadieu C."/>
            <person name="Jouanno E."/>
            <person name="Lampietro C."/>
            <person name="Louis A."/>
            <person name="Herpin A."/>
            <person name="Echchiki A."/>
            <person name="Berthelot C."/>
            <person name="Parey E."/>
            <person name="Roest-Crollius H."/>
            <person name="Braasch I."/>
            <person name="Postlethwait J."/>
            <person name="Bobe J."/>
            <person name="Montfort J."/>
            <person name="Bouchez O."/>
            <person name="Begum T."/>
            <person name="Mejri S."/>
            <person name="Adams A."/>
            <person name="Chen W.-J."/>
            <person name="Guiguen Y."/>
        </authorList>
    </citation>
    <scope>NUCLEOTIDE SEQUENCE</scope>
    <source>
        <tissue evidence="3">Blood</tissue>
    </source>
</reference>
<evidence type="ECO:0000313" key="4">
    <source>
        <dbReference type="Proteomes" id="UP000829720"/>
    </source>
</evidence>
<feature type="transmembrane region" description="Helical" evidence="1">
    <location>
        <begin position="44"/>
        <end position="66"/>
    </location>
</feature>
<keyword evidence="1" id="KW-0472">Membrane</keyword>
<accession>A0A8T3DVQ5</accession>
<keyword evidence="4" id="KW-1185">Reference proteome</keyword>
<organism evidence="3 4">
    <name type="scientific">Albula goreensis</name>
    <dbReference type="NCBI Taxonomy" id="1534307"/>
    <lineage>
        <taxon>Eukaryota</taxon>
        <taxon>Metazoa</taxon>
        <taxon>Chordata</taxon>
        <taxon>Craniata</taxon>
        <taxon>Vertebrata</taxon>
        <taxon>Euteleostomi</taxon>
        <taxon>Actinopterygii</taxon>
        <taxon>Neopterygii</taxon>
        <taxon>Teleostei</taxon>
        <taxon>Albuliformes</taxon>
        <taxon>Albulidae</taxon>
        <taxon>Albula</taxon>
    </lineage>
</organism>
<evidence type="ECO:0008006" key="5">
    <source>
        <dbReference type="Google" id="ProtNLM"/>
    </source>
</evidence>